<keyword evidence="3" id="KW-0378">Hydrolase</keyword>
<feature type="compositionally biased region" description="Basic residues" evidence="5">
    <location>
        <begin position="35"/>
        <end position="75"/>
    </location>
</feature>
<protein>
    <recommendedName>
        <fullName evidence="10">SWIM-type domain-containing protein</fullName>
    </recommendedName>
</protein>
<feature type="domain" description="Ubiquitin-like protease family profile" evidence="6">
    <location>
        <begin position="1103"/>
        <end position="1288"/>
    </location>
</feature>
<keyword evidence="4" id="KW-0863">Zinc-finger</keyword>
<accession>V9E4Q5</accession>
<dbReference type="PANTHER" id="PTHR31569:SF4">
    <property type="entry name" value="SWIM-TYPE DOMAIN-CONTAINING PROTEIN"/>
    <property type="match status" value="1"/>
</dbReference>
<feature type="region of interest" description="Disordered" evidence="5">
    <location>
        <begin position="888"/>
        <end position="910"/>
    </location>
</feature>
<evidence type="ECO:0000256" key="2">
    <source>
        <dbReference type="ARBA" id="ARBA00022670"/>
    </source>
</evidence>
<dbReference type="InterPro" id="IPR038765">
    <property type="entry name" value="Papain-like_cys_pep_sf"/>
</dbReference>
<dbReference type="GO" id="GO:0008234">
    <property type="term" value="F:cysteine-type peptidase activity"/>
    <property type="evidence" value="ECO:0007669"/>
    <property type="project" value="InterPro"/>
</dbReference>
<dbReference type="InterPro" id="IPR048324">
    <property type="entry name" value="ZSWIM1-3_RNaseH-like"/>
</dbReference>
<feature type="compositionally biased region" description="Polar residues" evidence="5">
    <location>
        <begin position="792"/>
        <end position="808"/>
    </location>
</feature>
<proteinExistence type="inferred from homology"/>
<feature type="domain" description="SWIM-type" evidence="7">
    <location>
        <begin position="645"/>
        <end position="677"/>
    </location>
</feature>
<evidence type="ECO:0000256" key="4">
    <source>
        <dbReference type="PROSITE-ProRule" id="PRU00325"/>
    </source>
</evidence>
<dbReference type="EMBL" id="ANIZ01003487">
    <property type="protein sequence ID" value="ETI33282.1"/>
    <property type="molecule type" value="Genomic_DNA"/>
</dbReference>
<evidence type="ECO:0000313" key="8">
    <source>
        <dbReference type="EMBL" id="ETI33282.1"/>
    </source>
</evidence>
<comment type="caution">
    <text evidence="8">The sequence shown here is derived from an EMBL/GenBank/DDBJ whole genome shotgun (WGS) entry which is preliminary data.</text>
</comment>
<keyword evidence="4" id="KW-0479">Metal-binding</keyword>
<organism evidence="8 9">
    <name type="scientific">Phytophthora nicotianae P1569</name>
    <dbReference type="NCBI Taxonomy" id="1317065"/>
    <lineage>
        <taxon>Eukaryota</taxon>
        <taxon>Sar</taxon>
        <taxon>Stramenopiles</taxon>
        <taxon>Oomycota</taxon>
        <taxon>Peronosporomycetes</taxon>
        <taxon>Peronosporales</taxon>
        <taxon>Peronosporaceae</taxon>
        <taxon>Phytophthora</taxon>
    </lineage>
</organism>
<evidence type="ECO:0000256" key="3">
    <source>
        <dbReference type="ARBA" id="ARBA00022801"/>
    </source>
</evidence>
<gene>
    <name evidence="8" type="ORF">F443_20023</name>
</gene>
<dbReference type="Proteomes" id="UP000018721">
    <property type="component" value="Unassembled WGS sequence"/>
</dbReference>
<dbReference type="Gene3D" id="3.40.395.10">
    <property type="entry name" value="Adenoviral Proteinase, Chain A"/>
    <property type="match status" value="1"/>
</dbReference>
<keyword evidence="9" id="KW-1185">Reference proteome</keyword>
<evidence type="ECO:0000259" key="6">
    <source>
        <dbReference type="PROSITE" id="PS50600"/>
    </source>
</evidence>
<evidence type="ECO:0000313" key="9">
    <source>
        <dbReference type="Proteomes" id="UP000018721"/>
    </source>
</evidence>
<evidence type="ECO:0000256" key="1">
    <source>
        <dbReference type="ARBA" id="ARBA00005234"/>
    </source>
</evidence>
<dbReference type="Pfam" id="PF21599">
    <property type="entry name" value="ZSWIM3_N"/>
    <property type="match status" value="1"/>
</dbReference>
<reference evidence="8 9" key="1">
    <citation type="submission" date="2013-11" db="EMBL/GenBank/DDBJ databases">
        <title>The Genome Sequence of Phytophthora parasitica P1569.</title>
        <authorList>
            <consortium name="The Broad Institute Genomics Platform"/>
            <person name="Russ C."/>
            <person name="Tyler B."/>
            <person name="Panabieres F."/>
            <person name="Shan W."/>
            <person name="Tripathy S."/>
            <person name="Grunwald N."/>
            <person name="Machado M."/>
            <person name="Johnson C.S."/>
            <person name="Arredondo F."/>
            <person name="Hong C."/>
            <person name="Coffey M."/>
            <person name="Young S.K."/>
            <person name="Zeng Q."/>
            <person name="Gargeya S."/>
            <person name="Fitzgerald M."/>
            <person name="Abouelleil A."/>
            <person name="Alvarado L."/>
            <person name="Chapman S.B."/>
            <person name="Gainer-Dewar J."/>
            <person name="Goldberg J."/>
            <person name="Griggs A."/>
            <person name="Gujja S."/>
            <person name="Hansen M."/>
            <person name="Howarth C."/>
            <person name="Imamovic A."/>
            <person name="Ireland A."/>
            <person name="Larimer J."/>
            <person name="McCowan C."/>
            <person name="Murphy C."/>
            <person name="Pearson M."/>
            <person name="Poon T.W."/>
            <person name="Priest M."/>
            <person name="Roberts A."/>
            <person name="Saif S."/>
            <person name="Shea T."/>
            <person name="Sykes S."/>
            <person name="Wortman J."/>
            <person name="Nusbaum C."/>
            <person name="Birren B."/>
        </authorList>
    </citation>
    <scope>NUCLEOTIDE SEQUENCE [LARGE SCALE GENOMIC DNA]</scope>
    <source>
        <strain evidence="8 9">P1569</strain>
    </source>
</reference>
<feature type="region of interest" description="Disordered" evidence="5">
    <location>
        <begin position="779"/>
        <end position="844"/>
    </location>
</feature>
<dbReference type="GO" id="GO:0008270">
    <property type="term" value="F:zinc ion binding"/>
    <property type="evidence" value="ECO:0007669"/>
    <property type="project" value="UniProtKB-KW"/>
</dbReference>
<comment type="similarity">
    <text evidence="1">Belongs to the peptidase C48 family.</text>
</comment>
<keyword evidence="4" id="KW-0862">Zinc</keyword>
<dbReference type="PROSITE" id="PS50600">
    <property type="entry name" value="ULP_PROTEASE"/>
    <property type="match status" value="1"/>
</dbReference>
<dbReference type="PANTHER" id="PTHR31569">
    <property type="entry name" value="SWIM-TYPE DOMAIN-CONTAINING PROTEIN"/>
    <property type="match status" value="1"/>
</dbReference>
<dbReference type="InterPro" id="IPR048325">
    <property type="entry name" value="ZSWIM3_N"/>
</dbReference>
<dbReference type="InterPro" id="IPR003653">
    <property type="entry name" value="Peptidase_C48_C"/>
</dbReference>
<dbReference type="SUPFAM" id="SSF54001">
    <property type="entry name" value="Cysteine proteinases"/>
    <property type="match status" value="1"/>
</dbReference>
<dbReference type="InterPro" id="IPR007527">
    <property type="entry name" value="Znf_SWIM"/>
</dbReference>
<feature type="region of interest" description="Disordered" evidence="5">
    <location>
        <begin position="1"/>
        <end position="126"/>
    </location>
</feature>
<feature type="compositionally biased region" description="Basic and acidic residues" evidence="5">
    <location>
        <begin position="779"/>
        <end position="791"/>
    </location>
</feature>
<evidence type="ECO:0000256" key="5">
    <source>
        <dbReference type="SAM" id="MobiDB-lite"/>
    </source>
</evidence>
<dbReference type="Pfam" id="PF02902">
    <property type="entry name" value="Peptidase_C48"/>
    <property type="match status" value="1"/>
</dbReference>
<dbReference type="PROSITE" id="PS50966">
    <property type="entry name" value="ZF_SWIM"/>
    <property type="match status" value="1"/>
</dbReference>
<sequence length="1322" mass="151009">MPLHHRDDSEEDVASLSSSSSDREVRNNAAPTNSRSKKKKRVRRRSSVRERGKKSKRREHSPRRFSSRHHSSSSRRRTDFSEALDSSAEYQHDVDSCSSYTPESGASSHISSESEEGERGGGDVAPLDTLVHVPELDVTAFDSWDALESYLKAYSKRTYQVYSIRTNTPVRTRNARMKRTMSTAKPIPEEYKFYNKTYVCTHYGEPRHTRGLGKRPNQHSRRIGCKAQINACVHFGADWEIVITKQNTGHNHDVGRELYHNYHEARQVSDTAVLDTVRTLHRAGANRKRILEYVMENTNVEPTMKDIHNLVERLKKESYTFPTVEERIRAILEDFASQKGNLTRVYANAENIVECISIQPAHMRSMFEHFPEIHLIDATHDTNASNYKLFSFMIHDALGKGQHVQHCLIENERKETLRLPCKQFKEVLKEEFPGVRILLCHFHVVKYLQEEIAKEKYNLDAWTKKEMKRLVQLLVGAPTEVIYDNVIASMKVVLRADTKVKLWFDYVDENWTTCKEMWSSVYRGNVPHMGNQTNNRFSSWQKLKCLVNRSSTLDNCVVSILFWQTVNEKMWSRSVKRVGVYVNVEYDDEMNQLLNTVSRHAVELIKQQYDFAVNSTTEYRYYPVGSYVMMHYTEGGDDADLPDEYMLNPEAWTCSCIFRVTRLLPCRHIIYYRKVTGCSTLVPEEIIHRRWLLKNYRKLGQVNFAENTVVEAYEDRAVPLPLTTRTKTQNEKFKELFSIGRQIADVGAYRGTKAHTALSASLKRFLQVAQTGSCPIVVRHVETDRQSERTQTETANQSEMGTQSSTGSLPEATQVAGTAEESVEGLAVPPATEQNERDTLERDTVPDDTHFEVAQGVREPNEQPVSSSVVLSKPVVLSGSVLNSENVTQSQSGYECESSSDDNSVNAEKERPIRPKWMVSKCTKKAGRVKVTVASRKTALNTSLKQTSLMVQAVGLGLEPSVGFLVEAVQSGVTYKHAVALRALTILQQNRKAKTTVFERRNKPETNPYTLRTVLPLRRIETCEAQVAQFQNRWYSDHETRMQQTGVTVQTGGVVYNVSMLKAMRSWHTAISRFIGIESALKWVEKYDDTAWTTDDSIWTEGVANKATLFDFLKQVDVLGDTYDATGLCGQTPLESSSMDLGMKAIIQRHSEEATMFTVPSEILRYPRYDTKAIQDHPVWSKLKMAAASMDLSRDSSVNLFFFGVIHYDWNHWCAVGVNFKTSEVVIYDPQNTGDRFDAIKGFLKTQVLPLLPAPESPKRFRFTRIDLAPQLDDYNCGVFVLLFIELQLYGVQVTGLDSEIRSREAMEFFHYRYLSLILASM</sequence>
<feature type="compositionally biased region" description="Basic and acidic residues" evidence="5">
    <location>
        <begin position="834"/>
        <end position="844"/>
    </location>
</feature>
<evidence type="ECO:0000259" key="7">
    <source>
        <dbReference type="PROSITE" id="PS50966"/>
    </source>
</evidence>
<evidence type="ECO:0008006" key="10">
    <source>
        <dbReference type="Google" id="ProtNLM"/>
    </source>
</evidence>
<dbReference type="InterPro" id="IPR052579">
    <property type="entry name" value="Zinc_finger_SWIM"/>
</dbReference>
<dbReference type="GO" id="GO:0006508">
    <property type="term" value="P:proteolysis"/>
    <property type="evidence" value="ECO:0007669"/>
    <property type="project" value="UniProtKB-KW"/>
</dbReference>
<dbReference type="Pfam" id="PF21056">
    <property type="entry name" value="ZSWIM1-3_RNaseH-like"/>
    <property type="match status" value="1"/>
</dbReference>
<name>V9E4Q5_PHYNI</name>
<dbReference type="HOGENOM" id="CLU_259810_0_0_1"/>
<keyword evidence="2" id="KW-0645">Protease</keyword>